<evidence type="ECO:0000256" key="3">
    <source>
        <dbReference type="ARBA" id="ARBA00023015"/>
    </source>
</evidence>
<evidence type="ECO:0000313" key="9">
    <source>
        <dbReference type="EMBL" id="GII78520.1"/>
    </source>
</evidence>
<dbReference type="SUPFAM" id="SSF88946">
    <property type="entry name" value="Sigma2 domain of RNA polymerase sigma factors"/>
    <property type="match status" value="1"/>
</dbReference>
<dbReference type="EMBL" id="BOOU01000049">
    <property type="protein sequence ID" value="GII78520.1"/>
    <property type="molecule type" value="Genomic_DNA"/>
</dbReference>
<dbReference type="NCBIfam" id="TIGR02937">
    <property type="entry name" value="sigma70-ECF"/>
    <property type="match status" value="1"/>
</dbReference>
<dbReference type="RefSeq" id="WP_239137505.1">
    <property type="nucleotide sequence ID" value="NZ_BOOU01000049.1"/>
</dbReference>
<organism evidence="9 10">
    <name type="scientific">Sphaerisporangium rufum</name>
    <dbReference type="NCBI Taxonomy" id="1381558"/>
    <lineage>
        <taxon>Bacteria</taxon>
        <taxon>Bacillati</taxon>
        <taxon>Actinomycetota</taxon>
        <taxon>Actinomycetes</taxon>
        <taxon>Streptosporangiales</taxon>
        <taxon>Streptosporangiaceae</taxon>
        <taxon>Sphaerisporangium</taxon>
    </lineage>
</organism>
<dbReference type="NCBIfam" id="TIGR02960">
    <property type="entry name" value="SigX5"/>
    <property type="match status" value="1"/>
</dbReference>
<dbReference type="AlphaFoldDB" id="A0A919R569"/>
<sequence>MPDSEVSMTNRADDRHGRARPDQVRRSRATDEPEAAGSAHRDAARPAEPPDPAEFSRRTEPFRRELLAHCYRMAGSLDEAEDLVQETYLRAWRGYPAFAGRSSVRVWLYKIATNACLNDRRQQIRRPLPSGLGAPSADADVPPRPPAPGPDWPQPIPDALVISETADPADIVSARESLRLALMDGLQRLPGRQRAVLVLRDVLDFSAAEVAAMLGGTVPAVKSLLQRARAGMNAAGRPGQNAPEPDDPAVRALFEQYVRAFENADLAALERALREDAALEIVGSPAWFSGIETCLRQLGRVVGSPGDWRMTPVRANGQPAAAAYFRDAGGGHRAFGVAVLTVAADGIVRIVLYRDPELFPRFGLPPAC</sequence>
<evidence type="ECO:0000256" key="4">
    <source>
        <dbReference type="ARBA" id="ARBA00023082"/>
    </source>
</evidence>
<dbReference type="GO" id="GO:0016987">
    <property type="term" value="F:sigma factor activity"/>
    <property type="evidence" value="ECO:0007669"/>
    <property type="project" value="UniProtKB-KW"/>
</dbReference>
<keyword evidence="3" id="KW-0805">Transcription regulation</keyword>
<comment type="subunit">
    <text evidence="2">Interacts transiently with the RNA polymerase catalytic core formed by RpoA, RpoB, RpoC and RpoZ (2 alpha, 1 beta, 1 beta' and 1 omega subunit) to form the RNA polymerase holoenzyme that can initiate transcription.</text>
</comment>
<keyword evidence="10" id="KW-1185">Reference proteome</keyword>
<keyword evidence="5" id="KW-0804">Transcription</keyword>
<evidence type="ECO:0000259" key="7">
    <source>
        <dbReference type="Pfam" id="PF04542"/>
    </source>
</evidence>
<feature type="compositionally biased region" description="Pro residues" evidence="6">
    <location>
        <begin position="142"/>
        <end position="155"/>
    </location>
</feature>
<keyword evidence="4" id="KW-0731">Sigma factor</keyword>
<dbReference type="InterPro" id="IPR013249">
    <property type="entry name" value="RNA_pol_sigma70_r4_t2"/>
</dbReference>
<dbReference type="InterPro" id="IPR039425">
    <property type="entry name" value="RNA_pol_sigma-70-like"/>
</dbReference>
<dbReference type="SUPFAM" id="SSF54427">
    <property type="entry name" value="NTF2-like"/>
    <property type="match status" value="1"/>
</dbReference>
<evidence type="ECO:0000259" key="8">
    <source>
        <dbReference type="Pfam" id="PF08281"/>
    </source>
</evidence>
<feature type="region of interest" description="Disordered" evidence="6">
    <location>
        <begin position="126"/>
        <end position="155"/>
    </location>
</feature>
<dbReference type="InterPro" id="IPR007627">
    <property type="entry name" value="RNA_pol_sigma70_r2"/>
</dbReference>
<dbReference type="GO" id="GO:0000428">
    <property type="term" value="C:DNA-directed RNA polymerase complex"/>
    <property type="evidence" value="ECO:0007669"/>
    <property type="project" value="UniProtKB-KW"/>
</dbReference>
<dbReference type="InterPro" id="IPR013324">
    <property type="entry name" value="RNA_pol_sigma_r3/r4-like"/>
</dbReference>
<evidence type="ECO:0000256" key="2">
    <source>
        <dbReference type="ARBA" id="ARBA00011344"/>
    </source>
</evidence>
<dbReference type="GO" id="GO:0006352">
    <property type="term" value="P:DNA-templated transcription initiation"/>
    <property type="evidence" value="ECO:0007669"/>
    <property type="project" value="InterPro"/>
</dbReference>
<dbReference type="Proteomes" id="UP000655287">
    <property type="component" value="Unassembled WGS sequence"/>
</dbReference>
<gene>
    <name evidence="9" type="primary">rpoE_13</name>
    <name evidence="9" type="ORF">Sru01_35020</name>
</gene>
<name>A0A919R569_9ACTN</name>
<dbReference type="CDD" id="cd06171">
    <property type="entry name" value="Sigma70_r4"/>
    <property type="match status" value="1"/>
</dbReference>
<feature type="domain" description="RNA polymerase sigma-70 region 2" evidence="7">
    <location>
        <begin position="62"/>
        <end position="124"/>
    </location>
</feature>
<dbReference type="InterPro" id="IPR013325">
    <property type="entry name" value="RNA_pol_sigma_r2"/>
</dbReference>
<dbReference type="Gene3D" id="1.10.1740.10">
    <property type="match status" value="1"/>
</dbReference>
<feature type="compositionally biased region" description="Basic and acidic residues" evidence="6">
    <location>
        <begin position="11"/>
        <end position="31"/>
    </location>
</feature>
<feature type="region of interest" description="Disordered" evidence="6">
    <location>
        <begin position="1"/>
        <end position="59"/>
    </location>
</feature>
<keyword evidence="9" id="KW-0240">DNA-directed RNA polymerase</keyword>
<evidence type="ECO:0000313" key="10">
    <source>
        <dbReference type="Proteomes" id="UP000655287"/>
    </source>
</evidence>
<dbReference type="PANTHER" id="PTHR43133:SF65">
    <property type="entry name" value="ECF RNA POLYMERASE SIGMA FACTOR SIGG"/>
    <property type="match status" value="1"/>
</dbReference>
<reference evidence="9" key="1">
    <citation type="submission" date="2021-01" db="EMBL/GenBank/DDBJ databases">
        <title>Whole genome shotgun sequence of Sphaerisporangium rufum NBRC 109079.</title>
        <authorList>
            <person name="Komaki H."/>
            <person name="Tamura T."/>
        </authorList>
    </citation>
    <scope>NUCLEOTIDE SEQUENCE</scope>
    <source>
        <strain evidence="9">NBRC 109079</strain>
    </source>
</reference>
<dbReference type="InterPro" id="IPR014284">
    <property type="entry name" value="RNA_pol_sigma-70_dom"/>
</dbReference>
<dbReference type="InterPro" id="IPR032710">
    <property type="entry name" value="NTF2-like_dom_sf"/>
</dbReference>
<evidence type="ECO:0000256" key="6">
    <source>
        <dbReference type="SAM" id="MobiDB-lite"/>
    </source>
</evidence>
<evidence type="ECO:0000256" key="5">
    <source>
        <dbReference type="ARBA" id="ARBA00023163"/>
    </source>
</evidence>
<comment type="caution">
    <text evidence="9">The sequence shown here is derived from an EMBL/GenBank/DDBJ whole genome shotgun (WGS) entry which is preliminary data.</text>
</comment>
<dbReference type="Gene3D" id="3.10.450.50">
    <property type="match status" value="1"/>
</dbReference>
<dbReference type="InterPro" id="IPR014305">
    <property type="entry name" value="RNA_pol_sigma-G_actinobac"/>
</dbReference>
<evidence type="ECO:0000256" key="1">
    <source>
        <dbReference type="ARBA" id="ARBA00010641"/>
    </source>
</evidence>
<feature type="compositionally biased region" description="Polar residues" evidence="6">
    <location>
        <begin position="1"/>
        <end position="10"/>
    </location>
</feature>
<feature type="domain" description="RNA polymerase sigma factor 70 region 4 type 2" evidence="8">
    <location>
        <begin position="180"/>
        <end position="230"/>
    </location>
</feature>
<proteinExistence type="inferred from homology"/>
<comment type="similarity">
    <text evidence="1">Belongs to the sigma-70 factor family. ECF subfamily.</text>
</comment>
<dbReference type="InterPro" id="IPR036388">
    <property type="entry name" value="WH-like_DNA-bd_sf"/>
</dbReference>
<dbReference type="Pfam" id="PF08281">
    <property type="entry name" value="Sigma70_r4_2"/>
    <property type="match status" value="1"/>
</dbReference>
<dbReference type="SUPFAM" id="SSF88659">
    <property type="entry name" value="Sigma3 and sigma4 domains of RNA polymerase sigma factors"/>
    <property type="match status" value="1"/>
</dbReference>
<dbReference type="Gene3D" id="1.10.10.10">
    <property type="entry name" value="Winged helix-like DNA-binding domain superfamily/Winged helix DNA-binding domain"/>
    <property type="match status" value="1"/>
</dbReference>
<dbReference type="Pfam" id="PF04542">
    <property type="entry name" value="Sigma70_r2"/>
    <property type="match status" value="1"/>
</dbReference>
<dbReference type="PANTHER" id="PTHR43133">
    <property type="entry name" value="RNA POLYMERASE ECF-TYPE SIGMA FACTO"/>
    <property type="match status" value="1"/>
</dbReference>
<accession>A0A919R569</accession>
<dbReference type="GO" id="GO:0003677">
    <property type="term" value="F:DNA binding"/>
    <property type="evidence" value="ECO:0007669"/>
    <property type="project" value="InterPro"/>
</dbReference>
<protein>
    <submittedName>
        <fullName evidence="9">DNA-directed RNA polymerase sigma-70 factor</fullName>
    </submittedName>
</protein>
<dbReference type="NCBIfam" id="NF006089">
    <property type="entry name" value="PRK08241.1"/>
    <property type="match status" value="1"/>
</dbReference>